<organism evidence="2 3">
    <name type="scientific">Oldenlandia corymbosa var. corymbosa</name>
    <dbReference type="NCBI Taxonomy" id="529605"/>
    <lineage>
        <taxon>Eukaryota</taxon>
        <taxon>Viridiplantae</taxon>
        <taxon>Streptophyta</taxon>
        <taxon>Embryophyta</taxon>
        <taxon>Tracheophyta</taxon>
        <taxon>Spermatophyta</taxon>
        <taxon>Magnoliopsida</taxon>
        <taxon>eudicotyledons</taxon>
        <taxon>Gunneridae</taxon>
        <taxon>Pentapetalae</taxon>
        <taxon>asterids</taxon>
        <taxon>lamiids</taxon>
        <taxon>Gentianales</taxon>
        <taxon>Rubiaceae</taxon>
        <taxon>Rubioideae</taxon>
        <taxon>Spermacoceae</taxon>
        <taxon>Hedyotis-Oldenlandia complex</taxon>
        <taxon>Oldenlandia</taxon>
    </lineage>
</organism>
<dbReference type="Pfam" id="PF07734">
    <property type="entry name" value="FBA_1"/>
    <property type="match status" value="1"/>
</dbReference>
<gene>
    <name evidence="2" type="ORF">OLC1_LOCUS18333</name>
</gene>
<dbReference type="InterPro" id="IPR017451">
    <property type="entry name" value="F-box-assoc_interact_dom"/>
</dbReference>
<proteinExistence type="predicted"/>
<evidence type="ECO:0000259" key="1">
    <source>
        <dbReference type="Pfam" id="PF07734"/>
    </source>
</evidence>
<dbReference type="NCBIfam" id="TIGR01640">
    <property type="entry name" value="F_box_assoc_1"/>
    <property type="match status" value="1"/>
</dbReference>
<keyword evidence="3" id="KW-1185">Reference proteome</keyword>
<accession>A0AAV1DSV3</accession>
<feature type="domain" description="F-box associated beta-propeller type 1" evidence="1">
    <location>
        <begin position="110"/>
        <end position="368"/>
    </location>
</feature>
<reference evidence="2" key="1">
    <citation type="submission" date="2023-03" db="EMBL/GenBank/DDBJ databases">
        <authorList>
            <person name="Julca I."/>
        </authorList>
    </citation>
    <scope>NUCLEOTIDE SEQUENCE</scope>
</reference>
<protein>
    <submittedName>
        <fullName evidence="2">OLC1v1010825C1</fullName>
    </submittedName>
</protein>
<dbReference type="Proteomes" id="UP001161247">
    <property type="component" value="Chromosome 6"/>
</dbReference>
<dbReference type="InterPro" id="IPR006527">
    <property type="entry name" value="F-box-assoc_dom_typ1"/>
</dbReference>
<sequence>MDRGKKKGNFLGMTNNKIYMDLKDIIRECALVYLPAKSLMRFKSVCRDWKLQISSPFFAHNQSQCSCAVVGVFCQSSGEPPLLVPFDAKSCGVPDPHLSFLPEPVEIRSSSNGLLCCQSSSSAQKSYYICNPATKQWKKLPKPNADHGSSTAIALLFEPSLLNFIPEYKVVCAFRSNDFEDGTEFEIYNSVDNSWKIAGEILFKRLRPITSTAVCVNNVIHWSLGAGHVLSYDPVKDRSKCFFQPHHHGYHSDCNGLLGNVNGELASVRSNGNSIYLSVMEDAHTNAMPMDYYGYGAQRLNKKNVSDYVVSVAHQKVVFVCGEGVVFQVGDKLSLLSLRDHTTKELMNLVGGSEKRSFVPYVNSLVSI</sequence>
<name>A0AAV1DSV3_OLDCO</name>
<dbReference type="SUPFAM" id="SSF81383">
    <property type="entry name" value="F-box domain"/>
    <property type="match status" value="1"/>
</dbReference>
<dbReference type="PANTHER" id="PTHR31672:SF13">
    <property type="entry name" value="F-BOX PROTEIN CPR30-LIKE"/>
    <property type="match status" value="1"/>
</dbReference>
<evidence type="ECO:0000313" key="2">
    <source>
        <dbReference type="EMBL" id="CAI9110749.1"/>
    </source>
</evidence>
<dbReference type="AlphaFoldDB" id="A0AAV1DSV3"/>
<dbReference type="InterPro" id="IPR036047">
    <property type="entry name" value="F-box-like_dom_sf"/>
</dbReference>
<dbReference type="EMBL" id="OX459123">
    <property type="protein sequence ID" value="CAI9110749.1"/>
    <property type="molecule type" value="Genomic_DNA"/>
</dbReference>
<dbReference type="PANTHER" id="PTHR31672">
    <property type="entry name" value="BNACNNG10540D PROTEIN"/>
    <property type="match status" value="1"/>
</dbReference>
<dbReference type="InterPro" id="IPR050796">
    <property type="entry name" value="SCF_F-box_component"/>
</dbReference>
<evidence type="ECO:0000313" key="3">
    <source>
        <dbReference type="Proteomes" id="UP001161247"/>
    </source>
</evidence>